<dbReference type="PIRSF" id="PIRSF004649">
    <property type="entry name" value="MlaC"/>
    <property type="match status" value="1"/>
</dbReference>
<dbReference type="InterPro" id="IPR008869">
    <property type="entry name" value="MlaC/ttg2D"/>
</dbReference>
<dbReference type="EMBL" id="CYHA01000011">
    <property type="protein sequence ID" value="CUA87131.1"/>
    <property type="molecule type" value="Genomic_DNA"/>
</dbReference>
<sequence>MMKRLFIALAAFVGFSLAAAHAESSNPVDLVSDTSRQVLDLLKKDDGKNSRQVRAQVEALVVPKFDFKRMTALAVGRGWRDATPDQQAELSSQFQSLLTRTYASTMWRFKQAQIDVKPNATLTPDGREATVRSEVLLPNSADKKPVSVDYILYRTPQGWRVYNVSVEGASLVTVYRNQFNEEIRKNGIDGLIKVLRTKNDSVPPVARAG</sequence>
<feature type="signal peptide" evidence="1">
    <location>
        <begin position="1"/>
        <end position="22"/>
    </location>
</feature>
<evidence type="ECO:0000313" key="2">
    <source>
        <dbReference type="EMBL" id="CUA87131.1"/>
    </source>
</evidence>
<evidence type="ECO:0000313" key="3">
    <source>
        <dbReference type="Proteomes" id="UP000243535"/>
    </source>
</evidence>
<dbReference type="PANTHER" id="PTHR36573:SF1">
    <property type="entry name" value="INTERMEMBRANE PHOSPHOLIPID TRANSPORT SYSTEM BINDING PROTEIN MLAC"/>
    <property type="match status" value="1"/>
</dbReference>
<dbReference type="InterPro" id="IPR042245">
    <property type="entry name" value="Tgt2/MlaC_sf"/>
</dbReference>
<feature type="chain" id="PRO_5005503884" evidence="1">
    <location>
        <begin position="23"/>
        <end position="209"/>
    </location>
</feature>
<name>A0A0K6H828_9NEIS</name>
<keyword evidence="3" id="KW-1185">Reference proteome</keyword>
<reference evidence="3" key="1">
    <citation type="submission" date="2015-08" db="EMBL/GenBank/DDBJ databases">
        <authorList>
            <person name="Varghese N."/>
        </authorList>
    </citation>
    <scope>NUCLEOTIDE SEQUENCE [LARGE SCALE GENOMIC DNA]</scope>
    <source>
        <strain evidence="3">DSM 17901</strain>
    </source>
</reference>
<dbReference type="Pfam" id="PF05494">
    <property type="entry name" value="MlaC"/>
    <property type="match status" value="1"/>
</dbReference>
<accession>A0A0K6H828</accession>
<gene>
    <name evidence="2" type="ORF">Ga0061063_0075</name>
</gene>
<dbReference type="PANTHER" id="PTHR36573">
    <property type="entry name" value="INTERMEMBRANE PHOSPHOLIPID TRANSPORT SYSTEM BINDING PROTEIN MLAC"/>
    <property type="match status" value="1"/>
</dbReference>
<dbReference type="Proteomes" id="UP000243535">
    <property type="component" value="Unassembled WGS sequence"/>
</dbReference>
<dbReference type="STRING" id="375574.GCA_001418035_02658"/>
<protein>
    <submittedName>
        <fullName evidence="2">ABC-type transporter Mla maintaining outer membrane lipid asymmetry, periplasmic MlaC component</fullName>
    </submittedName>
</protein>
<dbReference type="RefSeq" id="WP_245622744.1">
    <property type="nucleotide sequence ID" value="NZ_CYHA01000011.1"/>
</dbReference>
<evidence type="ECO:0000256" key="1">
    <source>
        <dbReference type="SAM" id="SignalP"/>
    </source>
</evidence>
<dbReference type="Gene3D" id="3.10.450.710">
    <property type="entry name" value="Tgt2/MlaC"/>
    <property type="match status" value="1"/>
</dbReference>
<organism evidence="2 3">
    <name type="scientific">Gulbenkiania indica</name>
    <dbReference type="NCBI Taxonomy" id="375574"/>
    <lineage>
        <taxon>Bacteria</taxon>
        <taxon>Pseudomonadati</taxon>
        <taxon>Pseudomonadota</taxon>
        <taxon>Betaproteobacteria</taxon>
        <taxon>Neisseriales</taxon>
        <taxon>Chromobacteriaceae</taxon>
        <taxon>Gulbenkiania</taxon>
    </lineage>
</organism>
<keyword evidence="1" id="KW-0732">Signal</keyword>
<proteinExistence type="predicted"/>
<dbReference type="AlphaFoldDB" id="A0A0K6H828"/>